<dbReference type="EC" id="3.2.1.52" evidence="3"/>
<evidence type="ECO:0000256" key="2">
    <source>
        <dbReference type="ARBA" id="ARBA00005336"/>
    </source>
</evidence>
<evidence type="ECO:0000256" key="5">
    <source>
        <dbReference type="ARBA" id="ARBA00023295"/>
    </source>
</evidence>
<evidence type="ECO:0000256" key="4">
    <source>
        <dbReference type="ARBA" id="ARBA00022801"/>
    </source>
</evidence>
<dbReference type="InterPro" id="IPR036962">
    <property type="entry name" value="Glyco_hydro_3_N_sf"/>
</dbReference>
<dbReference type="InterPro" id="IPR036881">
    <property type="entry name" value="Glyco_hydro_3_C_sf"/>
</dbReference>
<organism evidence="7">
    <name type="scientific">marine metagenome</name>
    <dbReference type="NCBI Taxonomy" id="408172"/>
    <lineage>
        <taxon>unclassified sequences</taxon>
        <taxon>metagenomes</taxon>
        <taxon>ecological metagenomes</taxon>
    </lineage>
</organism>
<dbReference type="Gene3D" id="3.20.20.300">
    <property type="entry name" value="Glycoside hydrolase, family 3, N-terminal domain"/>
    <property type="match status" value="1"/>
</dbReference>
<keyword evidence="4" id="KW-0378">Hydrolase</keyword>
<dbReference type="EMBL" id="UINC01005704">
    <property type="protein sequence ID" value="SVA23027.1"/>
    <property type="molecule type" value="Genomic_DNA"/>
</dbReference>
<name>A0A381U6P5_9ZZZZ</name>
<dbReference type="InterPro" id="IPR050226">
    <property type="entry name" value="NagZ_Beta-hexosaminidase"/>
</dbReference>
<dbReference type="Gene3D" id="3.40.50.1700">
    <property type="entry name" value="Glycoside hydrolase family 3 C-terminal domain"/>
    <property type="match status" value="1"/>
</dbReference>
<protein>
    <recommendedName>
        <fullName evidence="3">beta-N-acetylhexosaminidase</fullName>
        <ecNumber evidence="3">3.2.1.52</ecNumber>
    </recommendedName>
</protein>
<comment type="catalytic activity">
    <reaction evidence="1">
        <text>Hydrolysis of terminal non-reducing N-acetyl-D-hexosamine residues in N-acetyl-beta-D-hexosaminides.</text>
        <dbReference type="EC" id="3.2.1.52"/>
    </reaction>
</comment>
<accession>A0A381U6P5</accession>
<reference evidence="7" key="1">
    <citation type="submission" date="2018-05" db="EMBL/GenBank/DDBJ databases">
        <authorList>
            <person name="Lanie J.A."/>
            <person name="Ng W.-L."/>
            <person name="Kazmierczak K.M."/>
            <person name="Andrzejewski T.M."/>
            <person name="Davidsen T.M."/>
            <person name="Wayne K.J."/>
            <person name="Tettelin H."/>
            <person name="Glass J.I."/>
            <person name="Rusch D."/>
            <person name="Podicherti R."/>
            <person name="Tsui H.-C.T."/>
            <person name="Winkler M.E."/>
        </authorList>
    </citation>
    <scope>NUCLEOTIDE SEQUENCE</scope>
</reference>
<dbReference type="PANTHER" id="PTHR30480:SF13">
    <property type="entry name" value="BETA-HEXOSAMINIDASE"/>
    <property type="match status" value="1"/>
</dbReference>
<evidence type="ECO:0000256" key="3">
    <source>
        <dbReference type="ARBA" id="ARBA00012663"/>
    </source>
</evidence>
<dbReference type="GO" id="GO:0004563">
    <property type="term" value="F:beta-N-acetylhexosaminidase activity"/>
    <property type="evidence" value="ECO:0007669"/>
    <property type="project" value="UniProtKB-EC"/>
</dbReference>
<evidence type="ECO:0000259" key="6">
    <source>
        <dbReference type="Pfam" id="PF00933"/>
    </source>
</evidence>
<dbReference type="GO" id="GO:0005975">
    <property type="term" value="P:carbohydrate metabolic process"/>
    <property type="evidence" value="ECO:0007669"/>
    <property type="project" value="InterPro"/>
</dbReference>
<comment type="similarity">
    <text evidence="2">Belongs to the glycosyl hydrolase 3 family.</text>
</comment>
<dbReference type="InterPro" id="IPR001764">
    <property type="entry name" value="Glyco_hydro_3_N"/>
</dbReference>
<dbReference type="InterPro" id="IPR017853">
    <property type="entry name" value="GH"/>
</dbReference>
<dbReference type="AlphaFoldDB" id="A0A381U6P5"/>
<dbReference type="Pfam" id="PF00933">
    <property type="entry name" value="Glyco_hydro_3"/>
    <property type="match status" value="1"/>
</dbReference>
<gene>
    <name evidence="7" type="ORF">METZ01_LOCUS75881</name>
</gene>
<feature type="domain" description="Glycoside hydrolase family 3 N-terminal" evidence="6">
    <location>
        <begin position="25"/>
        <end position="364"/>
    </location>
</feature>
<proteinExistence type="inferred from homology"/>
<evidence type="ECO:0000256" key="1">
    <source>
        <dbReference type="ARBA" id="ARBA00001231"/>
    </source>
</evidence>
<dbReference type="GO" id="GO:0009254">
    <property type="term" value="P:peptidoglycan turnover"/>
    <property type="evidence" value="ECO:0007669"/>
    <property type="project" value="TreeGrafter"/>
</dbReference>
<evidence type="ECO:0000313" key="7">
    <source>
        <dbReference type="EMBL" id="SVA23027.1"/>
    </source>
</evidence>
<dbReference type="PANTHER" id="PTHR30480">
    <property type="entry name" value="BETA-HEXOSAMINIDASE-RELATED"/>
    <property type="match status" value="1"/>
</dbReference>
<keyword evidence="5" id="KW-0326">Glycosidase</keyword>
<sequence>MLGSLNSEQELWVDKTLESMDLAECIGQLLMPHHPFESLQSDFPSVAGASTDDWKRLIGRVPLGGICIRKPPSDDLKEMLKAIQAESKIPVIVGSNIEPGSSGPARIQGGEGNDPEVLDYASHAPSMMGFAAADDPDLTFAACRMIAEQRRAHGFHWTFTPVVDINLNFRNPITNVRSLGDDTEKVIKHAEAFVRGFQEDGLMAATAKHFPGDGTDERDHHLLTTSNHLSVKDWRNSYGKVWKSVIDIGVNSVMIGHIAFPAYERFIGNSDHTLPATLSKRVQLNLLREELGFEGVIISDASPMAGLTSRVSNADRAVENILAGVDVILLPETVQDYGFIEDAVRRGKLTEERVRKSARRILELKARLSLYKGTFVDQDLSHMAADAEAVNNALAEKSITVLRRGEHGLRDLKRGEKVLFVNVFSDGFFTNSNLDILIGALEAEGISIDSLDNPTDSVLRDKLAHYDAVSVNICHVPMSGSFDQIGAGFAQSLWRIAHMYHDRVSYTCFGTPYVLHDLPHVPNMLLAYGASVSVQHAIAKVWTGKLEPVGVLPVQESQVAY</sequence>
<dbReference type="SUPFAM" id="SSF51445">
    <property type="entry name" value="(Trans)glycosidases"/>
    <property type="match status" value="1"/>
</dbReference>